<dbReference type="Proteomes" id="UP001156706">
    <property type="component" value="Unassembled WGS sequence"/>
</dbReference>
<sequence>MHQPVDLAKAYRLLNHGPTVLVSSAHGERRNVMAAAWSMPLDFSPPKITVVIDKRTLTRELVEASGEFVLNIPGRSLAQATVAVGNQSGRELDKFAEYQLATFAGSQVAAPLLAGCVGWLECRVLAEPHIQQAYDLFIAEVVAAWADPRDFSQGHWHFAPGRERSIHYVAGGTFFETGDAFQVPMP</sequence>
<name>A0ABQ5YBW1_9NEIS</name>
<keyword evidence="2" id="KW-0285">Flavoprotein</keyword>
<evidence type="ECO:0000256" key="1">
    <source>
        <dbReference type="ARBA" id="ARBA00001917"/>
    </source>
</evidence>
<evidence type="ECO:0000313" key="6">
    <source>
        <dbReference type="Proteomes" id="UP001156706"/>
    </source>
</evidence>
<dbReference type="EMBL" id="BSOG01000001">
    <property type="protein sequence ID" value="GLR12041.1"/>
    <property type="molecule type" value="Genomic_DNA"/>
</dbReference>
<dbReference type="SMART" id="SM00903">
    <property type="entry name" value="Flavin_Reduct"/>
    <property type="match status" value="1"/>
</dbReference>
<evidence type="ECO:0000256" key="3">
    <source>
        <dbReference type="ARBA" id="ARBA00038054"/>
    </source>
</evidence>
<dbReference type="Gene3D" id="2.30.110.10">
    <property type="entry name" value="Electron Transport, Fmn-binding Protein, Chain A"/>
    <property type="match status" value="1"/>
</dbReference>
<dbReference type="PANTHER" id="PTHR43567">
    <property type="entry name" value="FLAVOREDOXIN-RELATED-RELATED"/>
    <property type="match status" value="1"/>
</dbReference>
<evidence type="ECO:0000256" key="2">
    <source>
        <dbReference type="ARBA" id="ARBA00022630"/>
    </source>
</evidence>
<dbReference type="SUPFAM" id="SSF50475">
    <property type="entry name" value="FMN-binding split barrel"/>
    <property type="match status" value="1"/>
</dbReference>
<reference evidence="6" key="1">
    <citation type="journal article" date="2019" name="Int. J. Syst. Evol. Microbiol.">
        <title>The Global Catalogue of Microorganisms (GCM) 10K type strain sequencing project: providing services to taxonomists for standard genome sequencing and annotation.</title>
        <authorList>
            <consortium name="The Broad Institute Genomics Platform"/>
            <consortium name="The Broad Institute Genome Sequencing Center for Infectious Disease"/>
            <person name="Wu L."/>
            <person name="Ma J."/>
        </authorList>
    </citation>
    <scope>NUCLEOTIDE SEQUENCE [LARGE SCALE GENOMIC DNA]</scope>
    <source>
        <strain evidence="6">NBRC 110044</strain>
    </source>
</reference>
<protein>
    <submittedName>
        <fullName evidence="5">Flavin reductase</fullName>
    </submittedName>
</protein>
<organism evidence="5 6">
    <name type="scientific">Chitinimonas prasina</name>
    <dbReference type="NCBI Taxonomy" id="1434937"/>
    <lineage>
        <taxon>Bacteria</taxon>
        <taxon>Pseudomonadati</taxon>
        <taxon>Pseudomonadota</taxon>
        <taxon>Betaproteobacteria</taxon>
        <taxon>Neisseriales</taxon>
        <taxon>Chitinibacteraceae</taxon>
        <taxon>Chitinimonas</taxon>
    </lineage>
</organism>
<proteinExistence type="inferred from homology"/>
<comment type="cofactor">
    <cofactor evidence="1">
        <name>FMN</name>
        <dbReference type="ChEBI" id="CHEBI:58210"/>
    </cofactor>
</comment>
<dbReference type="Pfam" id="PF01613">
    <property type="entry name" value="Flavin_Reduct"/>
    <property type="match status" value="1"/>
</dbReference>
<dbReference type="RefSeq" id="WP_284195178.1">
    <property type="nucleotide sequence ID" value="NZ_BSOG01000001.1"/>
</dbReference>
<dbReference type="InterPro" id="IPR052174">
    <property type="entry name" value="Flavoredoxin"/>
</dbReference>
<evidence type="ECO:0000259" key="4">
    <source>
        <dbReference type="SMART" id="SM00903"/>
    </source>
</evidence>
<comment type="similarity">
    <text evidence="3">Belongs to the flavoredoxin family.</text>
</comment>
<comment type="caution">
    <text evidence="5">The sequence shown here is derived from an EMBL/GenBank/DDBJ whole genome shotgun (WGS) entry which is preliminary data.</text>
</comment>
<dbReference type="InterPro" id="IPR012349">
    <property type="entry name" value="Split_barrel_FMN-bd"/>
</dbReference>
<keyword evidence="6" id="KW-1185">Reference proteome</keyword>
<evidence type="ECO:0000313" key="5">
    <source>
        <dbReference type="EMBL" id="GLR12041.1"/>
    </source>
</evidence>
<dbReference type="InterPro" id="IPR002563">
    <property type="entry name" value="Flavin_Rdtase-like_dom"/>
</dbReference>
<dbReference type="PANTHER" id="PTHR43567:SF1">
    <property type="entry name" value="FLAVOREDOXIN"/>
    <property type="match status" value="1"/>
</dbReference>
<accession>A0ABQ5YBW1</accession>
<feature type="domain" description="Flavin reductase like" evidence="4">
    <location>
        <begin position="12"/>
        <end position="156"/>
    </location>
</feature>
<gene>
    <name evidence="5" type="ORF">GCM10007907_08310</name>
</gene>